<dbReference type="PROSITE" id="PS01131">
    <property type="entry name" value="RRNA_A_DIMETH"/>
    <property type="match status" value="1"/>
</dbReference>
<keyword evidence="8" id="KW-1185">Reference proteome</keyword>
<organism evidence="7 8">
    <name type="scientific">Pseudonocardia zijingensis</name>
    <dbReference type="NCBI Taxonomy" id="153376"/>
    <lineage>
        <taxon>Bacteria</taxon>
        <taxon>Bacillati</taxon>
        <taxon>Actinomycetota</taxon>
        <taxon>Actinomycetes</taxon>
        <taxon>Pseudonocardiales</taxon>
        <taxon>Pseudonocardiaceae</taxon>
        <taxon>Pseudonocardia</taxon>
    </lineage>
</organism>
<dbReference type="SUPFAM" id="SSF53335">
    <property type="entry name" value="S-adenosyl-L-methionine-dependent methyltransferases"/>
    <property type="match status" value="1"/>
</dbReference>
<dbReference type="Proteomes" id="UP001499967">
    <property type="component" value="Unassembled WGS sequence"/>
</dbReference>
<dbReference type="NCBIfam" id="NF000499">
    <property type="entry name" value="Erm23S_rRNA_broad"/>
    <property type="match status" value="1"/>
</dbReference>
<gene>
    <name evidence="7" type="ORF">GCM10009559_68290</name>
</gene>
<dbReference type="Pfam" id="PF00398">
    <property type="entry name" value="RrnaAD"/>
    <property type="match status" value="1"/>
</dbReference>
<feature type="binding site" evidence="5">
    <location>
        <position position="102"/>
    </location>
    <ligand>
        <name>S-adenosyl-L-methionine</name>
        <dbReference type="ChEBI" id="CHEBI:59789"/>
    </ligand>
</feature>
<dbReference type="InterPro" id="IPR029063">
    <property type="entry name" value="SAM-dependent_MTases_sf"/>
</dbReference>
<feature type="binding site" evidence="5">
    <location>
        <position position="18"/>
    </location>
    <ligand>
        <name>S-adenosyl-L-methionine</name>
        <dbReference type="ChEBI" id="CHEBI:59789"/>
    </ligand>
</feature>
<feature type="binding site" evidence="5">
    <location>
        <position position="42"/>
    </location>
    <ligand>
        <name>S-adenosyl-L-methionine</name>
        <dbReference type="ChEBI" id="CHEBI:59789"/>
    </ligand>
</feature>
<evidence type="ECO:0000259" key="6">
    <source>
        <dbReference type="SMART" id="SM00650"/>
    </source>
</evidence>
<evidence type="ECO:0000256" key="4">
    <source>
        <dbReference type="ARBA" id="ARBA00022884"/>
    </source>
</evidence>
<dbReference type="CDD" id="cd02440">
    <property type="entry name" value="AdoMet_MTases"/>
    <property type="match status" value="1"/>
</dbReference>
<sequence>MPSSSRRAFGGRHELGQNFLVDRHVVARIAALVPPGPVLELGAGDGALTRQLAVRAGDVTAVELDPGRAAGLRRALGRRVRVVQADMLRFRFDAAVPNVVSNVPFGITTPVLRHLLAQGAWTTAVLLLQWEVARKRAAVGGTTLLTASWWPWYEFGLAGRVPASAFRPRPGVDGGILVIRRRQEPLVPPAERVAYQRLLREAFRGDRLLPAIRRAVPAPHRWLAAQGLDEWARPRELTAEMWAALYEAASPRRRNR</sequence>
<feature type="binding site" evidence="5">
    <location>
        <position position="63"/>
    </location>
    <ligand>
        <name>S-adenosyl-L-methionine</name>
        <dbReference type="ChEBI" id="CHEBI:59789"/>
    </ligand>
</feature>
<feature type="binding site" evidence="5">
    <location>
        <position position="86"/>
    </location>
    <ligand>
        <name>S-adenosyl-L-methionine</name>
        <dbReference type="ChEBI" id="CHEBI:59789"/>
    </ligand>
</feature>
<evidence type="ECO:0000256" key="5">
    <source>
        <dbReference type="PROSITE-ProRule" id="PRU01026"/>
    </source>
</evidence>
<dbReference type="PANTHER" id="PTHR11727">
    <property type="entry name" value="DIMETHYLADENOSINE TRANSFERASE"/>
    <property type="match status" value="1"/>
</dbReference>
<dbReference type="PANTHER" id="PTHR11727:SF7">
    <property type="entry name" value="DIMETHYLADENOSINE TRANSFERASE-RELATED"/>
    <property type="match status" value="1"/>
</dbReference>
<keyword evidence="2 5" id="KW-0808">Transferase</keyword>
<dbReference type="RefSeq" id="WP_343945880.1">
    <property type="nucleotide sequence ID" value="NZ_BAAAHP010000233.1"/>
</dbReference>
<dbReference type="InterPro" id="IPR020596">
    <property type="entry name" value="rRNA_Ade_Mease_Trfase_CS"/>
</dbReference>
<dbReference type="PROSITE" id="PS51689">
    <property type="entry name" value="SAM_RNA_A_N6_MT"/>
    <property type="match status" value="1"/>
</dbReference>
<keyword evidence="3 5" id="KW-0949">S-adenosyl-L-methionine</keyword>
<reference evidence="7 8" key="1">
    <citation type="journal article" date="2019" name="Int. J. Syst. Evol. Microbiol.">
        <title>The Global Catalogue of Microorganisms (GCM) 10K type strain sequencing project: providing services to taxonomists for standard genome sequencing and annotation.</title>
        <authorList>
            <consortium name="The Broad Institute Genomics Platform"/>
            <consortium name="The Broad Institute Genome Sequencing Center for Infectious Disease"/>
            <person name="Wu L."/>
            <person name="Ma J."/>
        </authorList>
    </citation>
    <scope>NUCLEOTIDE SEQUENCE [LARGE SCALE GENOMIC DNA]</scope>
    <source>
        <strain evidence="7 8">JCM 11117</strain>
    </source>
</reference>
<dbReference type="InterPro" id="IPR001737">
    <property type="entry name" value="KsgA/Erm"/>
</dbReference>
<dbReference type="Gene3D" id="3.40.50.150">
    <property type="entry name" value="Vaccinia Virus protein VP39"/>
    <property type="match status" value="1"/>
</dbReference>
<feature type="domain" description="Ribosomal RNA adenine methylase transferase N-terminal" evidence="6">
    <location>
        <begin position="25"/>
        <end position="183"/>
    </location>
</feature>
<dbReference type="InterPro" id="IPR020598">
    <property type="entry name" value="rRNA_Ade_methylase_Trfase_N"/>
</dbReference>
<keyword evidence="4 5" id="KW-0694">RNA-binding</keyword>
<name>A0ABN1NC43_9PSEU</name>
<keyword evidence="1 5" id="KW-0489">Methyltransferase</keyword>
<evidence type="ECO:0000256" key="1">
    <source>
        <dbReference type="ARBA" id="ARBA00022603"/>
    </source>
</evidence>
<comment type="caution">
    <text evidence="7">The sequence shown here is derived from an EMBL/GenBank/DDBJ whole genome shotgun (WGS) entry which is preliminary data.</text>
</comment>
<feature type="binding site" evidence="5">
    <location>
        <position position="20"/>
    </location>
    <ligand>
        <name>S-adenosyl-L-methionine</name>
        <dbReference type="ChEBI" id="CHEBI:59789"/>
    </ligand>
</feature>
<dbReference type="EMBL" id="BAAAHP010000233">
    <property type="protein sequence ID" value="GAA0901567.1"/>
    <property type="molecule type" value="Genomic_DNA"/>
</dbReference>
<evidence type="ECO:0000256" key="2">
    <source>
        <dbReference type="ARBA" id="ARBA00022679"/>
    </source>
</evidence>
<evidence type="ECO:0000313" key="8">
    <source>
        <dbReference type="Proteomes" id="UP001499967"/>
    </source>
</evidence>
<evidence type="ECO:0000313" key="7">
    <source>
        <dbReference type="EMBL" id="GAA0901567.1"/>
    </source>
</evidence>
<evidence type="ECO:0000256" key="3">
    <source>
        <dbReference type="ARBA" id="ARBA00022691"/>
    </source>
</evidence>
<protein>
    <recommendedName>
        <fullName evidence="6">Ribosomal RNA adenine methylase transferase N-terminal domain-containing protein</fullName>
    </recommendedName>
</protein>
<dbReference type="SMART" id="SM00650">
    <property type="entry name" value="rADc"/>
    <property type="match status" value="1"/>
</dbReference>
<accession>A0ABN1NC43</accession>
<comment type="similarity">
    <text evidence="5">Belongs to the class I-like SAM-binding methyltransferase superfamily. rRNA adenine N(6)-methyltransferase family.</text>
</comment>
<proteinExistence type="inferred from homology"/>